<keyword evidence="2" id="KW-0031">Aminopeptidase</keyword>
<proteinExistence type="predicted"/>
<evidence type="ECO:0000313" key="3">
    <source>
        <dbReference type="Proteomes" id="UP000307201"/>
    </source>
</evidence>
<dbReference type="STRING" id="191770.SAMN04488013_11240"/>
<organism evidence="2 3">
    <name type="scientific">Marinilactibacillus psychrotolerans</name>
    <dbReference type="NCBI Taxonomy" id="191770"/>
    <lineage>
        <taxon>Bacteria</taxon>
        <taxon>Bacillati</taxon>
        <taxon>Bacillota</taxon>
        <taxon>Bacilli</taxon>
        <taxon>Lactobacillales</taxon>
        <taxon>Carnobacteriaceae</taxon>
        <taxon>Marinilactibacillus</taxon>
    </lineage>
</organism>
<dbReference type="Proteomes" id="UP000307201">
    <property type="component" value="Unassembled WGS sequence"/>
</dbReference>
<sequence>MVILTRYIENAQKVFENNFNLKPQESVLIVTDDSMKEIAQYFYEAAIVKGNETVMVQFPAKYKSGEEPPKVIASAMREVDVALCITAASLTHTQAKKAATTAGTRIGTMPGITLDMLEQGAIEADPSKVEELTDKFTSLLEIGSEVTIEKEGESLSFTIGGRKGIPSTGIFRKKGQGGNIPSGEAYIAPIETSANGAIIVDGSVAQLGKVSEPIKLVLKEGRLVDAVGRQGEALLSLLGEDKGRIIAEFGIGTNPTARITGVVLEDEKVYGTIHIAFGSNKPFGGETEAGVHIDCVVKAPTVWIDGKKVMQRGKIV</sequence>
<dbReference type="SUPFAM" id="SSF144052">
    <property type="entry name" value="Thermophilic metalloprotease-like"/>
    <property type="match status" value="1"/>
</dbReference>
<dbReference type="InterPro" id="IPR052170">
    <property type="entry name" value="M29_Exopeptidase"/>
</dbReference>
<name>A0A5R9C7Z2_9LACT</name>
<dbReference type="AlphaFoldDB" id="A0A5R9C7Z2"/>
<evidence type="ECO:0000256" key="1">
    <source>
        <dbReference type="ARBA" id="ARBA00022723"/>
    </source>
</evidence>
<dbReference type="GO" id="GO:0006508">
    <property type="term" value="P:proteolysis"/>
    <property type="evidence" value="ECO:0007669"/>
    <property type="project" value="InterPro"/>
</dbReference>
<protein>
    <submittedName>
        <fullName evidence="2">Aminopeptidase</fullName>
    </submittedName>
</protein>
<keyword evidence="2" id="KW-0645">Protease</keyword>
<gene>
    <name evidence="2" type="ORF">FEZ48_01205</name>
</gene>
<evidence type="ECO:0000313" key="2">
    <source>
        <dbReference type="EMBL" id="TLQ09397.1"/>
    </source>
</evidence>
<dbReference type="EMBL" id="VBTE01000002">
    <property type="protein sequence ID" value="TLQ09397.1"/>
    <property type="molecule type" value="Genomic_DNA"/>
</dbReference>
<keyword evidence="2" id="KW-0378">Hydrolase</keyword>
<dbReference type="PANTHER" id="PTHR34448">
    <property type="entry name" value="AMINOPEPTIDASE"/>
    <property type="match status" value="1"/>
</dbReference>
<keyword evidence="1" id="KW-0479">Metal-binding</keyword>
<dbReference type="GO" id="GO:0046872">
    <property type="term" value="F:metal ion binding"/>
    <property type="evidence" value="ECO:0007669"/>
    <property type="project" value="UniProtKB-KW"/>
</dbReference>
<comment type="caution">
    <text evidence="2">The sequence shown here is derived from an EMBL/GenBank/DDBJ whole genome shotgun (WGS) entry which is preliminary data.</text>
</comment>
<dbReference type="Pfam" id="PF26233">
    <property type="entry name" value="NicX"/>
    <property type="match status" value="1"/>
</dbReference>
<dbReference type="InterPro" id="IPR058739">
    <property type="entry name" value="NicX"/>
</dbReference>
<accession>A0A5R9C7Z2</accession>
<dbReference type="GO" id="GO:0004177">
    <property type="term" value="F:aminopeptidase activity"/>
    <property type="evidence" value="ECO:0007669"/>
    <property type="project" value="UniProtKB-KW"/>
</dbReference>
<dbReference type="OrthoDB" id="9803993at2"/>
<reference evidence="2 3" key="1">
    <citation type="submission" date="2019-05" db="EMBL/GenBank/DDBJ databases">
        <title>The metagenome of a microbial culture collection derived from dairy environment covers the genomic content of the human microbiome.</title>
        <authorList>
            <person name="Roder T."/>
            <person name="Wuthrich D."/>
            <person name="Sattari Z."/>
            <person name="Von Ah U."/>
            <person name="Bar C."/>
            <person name="Ronchi F."/>
            <person name="Macpherson A.J."/>
            <person name="Ganal-Vonarburg S.C."/>
            <person name="Bruggmann R."/>
            <person name="Vergeres G."/>
        </authorList>
    </citation>
    <scope>NUCLEOTIDE SEQUENCE [LARGE SCALE GENOMIC DNA]</scope>
    <source>
        <strain evidence="2 3">FAM 24235</strain>
    </source>
</reference>
<dbReference type="PANTHER" id="PTHR34448:SF1">
    <property type="entry name" value="BLL6088 PROTEIN"/>
    <property type="match status" value="1"/>
</dbReference>